<feature type="transmembrane region" description="Helical" evidence="8">
    <location>
        <begin position="140"/>
        <end position="162"/>
    </location>
</feature>
<organism evidence="9 10">
    <name type="scientific">Clostridium hominis</name>
    <dbReference type="NCBI Taxonomy" id="2763036"/>
    <lineage>
        <taxon>Bacteria</taxon>
        <taxon>Bacillati</taxon>
        <taxon>Bacillota</taxon>
        <taxon>Clostridia</taxon>
        <taxon>Eubacteriales</taxon>
        <taxon>Clostridiaceae</taxon>
        <taxon>Clostridium</taxon>
    </lineage>
</organism>
<evidence type="ECO:0000256" key="4">
    <source>
        <dbReference type="ARBA" id="ARBA00022475"/>
    </source>
</evidence>
<dbReference type="RefSeq" id="WP_186859476.1">
    <property type="nucleotide sequence ID" value="NZ_JACOOO010000006.1"/>
</dbReference>
<keyword evidence="7 8" id="KW-0472">Membrane</keyword>
<reference evidence="9 10" key="1">
    <citation type="submission" date="2020-08" db="EMBL/GenBank/DDBJ databases">
        <title>Genome public.</title>
        <authorList>
            <person name="Liu C."/>
            <person name="Sun Q."/>
        </authorList>
    </citation>
    <scope>NUCLEOTIDE SEQUENCE [LARGE SCALE GENOMIC DNA]</scope>
    <source>
        <strain evidence="9 10">NSJ-6</strain>
    </source>
</reference>
<keyword evidence="3" id="KW-0813">Transport</keyword>
<evidence type="ECO:0000256" key="6">
    <source>
        <dbReference type="ARBA" id="ARBA00022989"/>
    </source>
</evidence>
<dbReference type="InterPro" id="IPR037294">
    <property type="entry name" value="ABC_BtuC-like"/>
</dbReference>
<feature type="transmembrane region" description="Helical" evidence="8">
    <location>
        <begin position="84"/>
        <end position="102"/>
    </location>
</feature>
<keyword evidence="10" id="KW-1185">Reference proteome</keyword>
<feature type="transmembrane region" description="Helical" evidence="8">
    <location>
        <begin position="12"/>
        <end position="29"/>
    </location>
</feature>
<evidence type="ECO:0000256" key="2">
    <source>
        <dbReference type="ARBA" id="ARBA00007935"/>
    </source>
</evidence>
<comment type="caution">
    <text evidence="9">The sequence shown here is derived from an EMBL/GenBank/DDBJ whole genome shotgun (WGS) entry which is preliminary data.</text>
</comment>
<feature type="transmembrane region" description="Helical" evidence="8">
    <location>
        <begin position="108"/>
        <end position="128"/>
    </location>
</feature>
<dbReference type="PANTHER" id="PTHR30472">
    <property type="entry name" value="FERRIC ENTEROBACTIN TRANSPORT SYSTEM PERMEASE PROTEIN"/>
    <property type="match status" value="1"/>
</dbReference>
<name>A0ABR7DA99_9CLOT</name>
<evidence type="ECO:0000256" key="3">
    <source>
        <dbReference type="ARBA" id="ARBA00022448"/>
    </source>
</evidence>
<feature type="transmembrane region" description="Helical" evidence="8">
    <location>
        <begin position="230"/>
        <end position="257"/>
    </location>
</feature>
<dbReference type="CDD" id="cd06550">
    <property type="entry name" value="TM_ABC_iron-siderophores_like"/>
    <property type="match status" value="1"/>
</dbReference>
<dbReference type="Proteomes" id="UP000596929">
    <property type="component" value="Unassembled WGS sequence"/>
</dbReference>
<feature type="transmembrane region" description="Helical" evidence="8">
    <location>
        <begin position="52"/>
        <end position="72"/>
    </location>
</feature>
<feature type="transmembrane region" description="Helical" evidence="8">
    <location>
        <begin position="186"/>
        <end position="204"/>
    </location>
</feature>
<protein>
    <submittedName>
        <fullName evidence="9">Iron ABC transporter permease</fullName>
    </submittedName>
</protein>
<evidence type="ECO:0000313" key="10">
    <source>
        <dbReference type="Proteomes" id="UP000596929"/>
    </source>
</evidence>
<accession>A0ABR7DA99</accession>
<dbReference type="SUPFAM" id="SSF81345">
    <property type="entry name" value="ABC transporter involved in vitamin B12 uptake, BtuC"/>
    <property type="match status" value="1"/>
</dbReference>
<dbReference type="EMBL" id="JACOOO010000006">
    <property type="protein sequence ID" value="MBC5628321.1"/>
    <property type="molecule type" value="Genomic_DNA"/>
</dbReference>
<comment type="similarity">
    <text evidence="2">Belongs to the binding-protein-dependent transport system permease family. FecCD subfamily.</text>
</comment>
<gene>
    <name evidence="9" type="ORF">H8S20_05370</name>
</gene>
<comment type="subcellular location">
    <subcellularLocation>
        <location evidence="1">Cell membrane</location>
        <topology evidence="1">Multi-pass membrane protein</topology>
    </subcellularLocation>
</comment>
<keyword evidence="5 8" id="KW-0812">Transmembrane</keyword>
<proteinExistence type="inferred from homology"/>
<dbReference type="InterPro" id="IPR000522">
    <property type="entry name" value="ABC_transptr_permease_BtuC"/>
</dbReference>
<feature type="transmembrane region" description="Helical" evidence="8">
    <location>
        <begin position="269"/>
        <end position="287"/>
    </location>
</feature>
<dbReference type="Pfam" id="PF01032">
    <property type="entry name" value="FecCD"/>
    <property type="match status" value="1"/>
</dbReference>
<keyword evidence="6 8" id="KW-1133">Transmembrane helix</keyword>
<evidence type="ECO:0000313" key="9">
    <source>
        <dbReference type="EMBL" id="MBC5628321.1"/>
    </source>
</evidence>
<evidence type="ECO:0000256" key="1">
    <source>
        <dbReference type="ARBA" id="ARBA00004651"/>
    </source>
</evidence>
<keyword evidence="4" id="KW-1003">Cell membrane</keyword>
<evidence type="ECO:0000256" key="5">
    <source>
        <dbReference type="ARBA" id="ARBA00022692"/>
    </source>
</evidence>
<evidence type="ECO:0000256" key="8">
    <source>
        <dbReference type="SAM" id="Phobius"/>
    </source>
</evidence>
<feature type="transmembrane region" description="Helical" evidence="8">
    <location>
        <begin position="299"/>
        <end position="318"/>
    </location>
</feature>
<dbReference type="PANTHER" id="PTHR30472:SF70">
    <property type="entry name" value="MOLYBDATE IMPORT SYSTEM PERMEASE PROTEIN MOLB"/>
    <property type="match status" value="1"/>
</dbReference>
<sequence length="326" mass="35687">MIKKHLKLYHSIILFILIILSLFIGRYKIDLIELLNDGLLSRDFTIFFNIRLPRVILVVFSGGALALAGLVFQSIFQNPLISPDVLGVTSGCSLGAALAIIFMAANPIMMQFMAFSTGMIAVVFSVLLSKNMGGNKILGLVISGIVTQALASAMIMILKYFADPYKELPAIDYWLMGGFHNSNWDNIIYVIPPVIISIVLLYLLRWRLKVCTMGDVQATLLGVDIKKIRIITILISTLLVSVVVSVAGVVSWIGILAPHIVKSYAKDDISQNMILTVLMGGMIMLVGDTAARSLTTTEIPISILTSLVGAPFLVYLISRRGDLNKR</sequence>
<dbReference type="Gene3D" id="1.10.3470.10">
    <property type="entry name" value="ABC transporter involved in vitamin B12 uptake, BtuC"/>
    <property type="match status" value="1"/>
</dbReference>
<evidence type="ECO:0000256" key="7">
    <source>
        <dbReference type="ARBA" id="ARBA00023136"/>
    </source>
</evidence>